<dbReference type="PROSITE" id="PS50089">
    <property type="entry name" value="ZF_RING_2"/>
    <property type="match status" value="1"/>
</dbReference>
<dbReference type="InterPro" id="IPR017907">
    <property type="entry name" value="Znf_RING_CS"/>
</dbReference>
<dbReference type="EMBL" id="CAJOAX010000322">
    <property type="protein sequence ID" value="CAF3566552.1"/>
    <property type="molecule type" value="Genomic_DNA"/>
</dbReference>
<name>A0A814LMY9_9BILA</name>
<dbReference type="PROSITE" id="PS00518">
    <property type="entry name" value="ZF_RING_1"/>
    <property type="match status" value="1"/>
</dbReference>
<dbReference type="AlphaFoldDB" id="A0A814LMY9"/>
<evidence type="ECO:0000259" key="5">
    <source>
        <dbReference type="PROSITE" id="PS50089"/>
    </source>
</evidence>
<dbReference type="PANTHER" id="PTHR10315:SF117">
    <property type="entry name" value="RING-TYPE E3 UBIQUITIN TRANSFERASE"/>
    <property type="match status" value="1"/>
</dbReference>
<dbReference type="InterPro" id="IPR001293">
    <property type="entry name" value="Znf_TRAF"/>
</dbReference>
<dbReference type="Proteomes" id="UP000663882">
    <property type="component" value="Unassembled WGS sequence"/>
</dbReference>
<evidence type="ECO:0000256" key="3">
    <source>
        <dbReference type="ARBA" id="ARBA00022833"/>
    </source>
</evidence>
<evidence type="ECO:0000259" key="6">
    <source>
        <dbReference type="PROSITE" id="PS50145"/>
    </source>
</evidence>
<feature type="zinc finger region" description="TRAF-type" evidence="4">
    <location>
        <begin position="71"/>
        <end position="107"/>
    </location>
</feature>
<dbReference type="GO" id="GO:0008270">
    <property type="term" value="F:zinc ion binding"/>
    <property type="evidence" value="ECO:0007669"/>
    <property type="project" value="UniProtKB-KW"/>
</dbReference>
<dbReference type="Proteomes" id="UP000663823">
    <property type="component" value="Unassembled WGS sequence"/>
</dbReference>
<accession>A0A814LMY9</accession>
<feature type="domain" description="TRAF-type" evidence="6">
    <location>
        <begin position="71"/>
        <end position="107"/>
    </location>
</feature>
<gene>
    <name evidence="9" type="ORF">OTI717_LOCUS5082</name>
    <name evidence="7" type="ORF">RFH988_LOCUS17617</name>
    <name evidence="8" type="ORF">SEV965_LOCUS14803</name>
</gene>
<dbReference type="OrthoDB" id="9972365at2759"/>
<reference evidence="7" key="1">
    <citation type="submission" date="2021-02" db="EMBL/GenBank/DDBJ databases">
        <authorList>
            <person name="Nowell W R."/>
        </authorList>
    </citation>
    <scope>NUCLEOTIDE SEQUENCE</scope>
</reference>
<feature type="domain" description="RING-type" evidence="5">
    <location>
        <begin position="13"/>
        <end position="50"/>
    </location>
</feature>
<dbReference type="InterPro" id="IPR052088">
    <property type="entry name" value="E3_ubiquitin-ligase_SINA"/>
</dbReference>
<dbReference type="GO" id="GO:0061630">
    <property type="term" value="F:ubiquitin protein ligase activity"/>
    <property type="evidence" value="ECO:0007669"/>
    <property type="project" value="TreeGrafter"/>
</dbReference>
<dbReference type="InterPro" id="IPR013083">
    <property type="entry name" value="Znf_RING/FYVE/PHD"/>
</dbReference>
<evidence type="ECO:0000256" key="2">
    <source>
        <dbReference type="ARBA" id="ARBA00022771"/>
    </source>
</evidence>
<comment type="caution">
    <text evidence="7">The sequence shown here is derived from an EMBL/GenBank/DDBJ whole genome shotgun (WGS) entry which is preliminary data.</text>
</comment>
<evidence type="ECO:0008006" key="11">
    <source>
        <dbReference type="Google" id="ProtNLM"/>
    </source>
</evidence>
<evidence type="ECO:0000313" key="10">
    <source>
        <dbReference type="Proteomes" id="UP000663882"/>
    </source>
</evidence>
<evidence type="ECO:0000256" key="4">
    <source>
        <dbReference type="PROSITE-ProRule" id="PRU00207"/>
    </source>
</evidence>
<evidence type="ECO:0000256" key="1">
    <source>
        <dbReference type="ARBA" id="ARBA00022723"/>
    </source>
</evidence>
<evidence type="ECO:0000313" key="7">
    <source>
        <dbReference type="EMBL" id="CAF1068026.1"/>
    </source>
</evidence>
<evidence type="ECO:0000313" key="8">
    <source>
        <dbReference type="EMBL" id="CAF1080054.1"/>
    </source>
</evidence>
<evidence type="ECO:0000313" key="9">
    <source>
        <dbReference type="EMBL" id="CAF3566552.1"/>
    </source>
</evidence>
<keyword evidence="2 4" id="KW-0863">Zinc-finger</keyword>
<dbReference type="SMART" id="SM00184">
    <property type="entry name" value="RING"/>
    <property type="match status" value="1"/>
</dbReference>
<dbReference type="PANTHER" id="PTHR10315">
    <property type="entry name" value="E3 UBIQUITIN PROTEIN LIGASE SIAH"/>
    <property type="match status" value="1"/>
</dbReference>
<dbReference type="EMBL" id="CAJNOU010000753">
    <property type="protein sequence ID" value="CAF1080054.1"/>
    <property type="molecule type" value="Genomic_DNA"/>
</dbReference>
<dbReference type="EMBL" id="CAJNOO010000949">
    <property type="protein sequence ID" value="CAF1068026.1"/>
    <property type="molecule type" value="Genomic_DNA"/>
</dbReference>
<dbReference type="Gene3D" id="3.30.40.10">
    <property type="entry name" value="Zinc/RING finger domain, C3HC4 (zinc finger)"/>
    <property type="match status" value="2"/>
</dbReference>
<keyword evidence="3 4" id="KW-0862">Zinc</keyword>
<dbReference type="SUPFAM" id="SSF49599">
    <property type="entry name" value="TRAF domain-like"/>
    <property type="match status" value="1"/>
</dbReference>
<dbReference type="InterPro" id="IPR001841">
    <property type="entry name" value="Znf_RING"/>
</dbReference>
<dbReference type="PROSITE" id="PS50145">
    <property type="entry name" value="ZF_TRAF"/>
    <property type="match status" value="1"/>
</dbReference>
<dbReference type="GO" id="GO:0005737">
    <property type="term" value="C:cytoplasm"/>
    <property type="evidence" value="ECO:0007669"/>
    <property type="project" value="TreeGrafter"/>
</dbReference>
<dbReference type="Proteomes" id="UP000663889">
    <property type="component" value="Unassembled WGS sequence"/>
</dbReference>
<proteinExistence type="predicted"/>
<protein>
    <recommendedName>
        <fullName evidence="11">RING-type domain-containing protein</fullName>
    </recommendedName>
</protein>
<sequence length="297" mass="33520">MADDDNLNLSLTCAICLDVASADNAVETSCCHHLFCLPCIENVEPCPTCRTENYQTTPAYFARRLIGNLTVMCPNDGCTVKVSRSNLANHLAVQCSYSPITCPDPECQNFKCPKKFFLEHLTNKHEQFLLDNYEKLWEKPENIERVTIIHTDERPQILVEAPAPSNNVEFDDRLERTQNKFGRYARLGSSGKFYCGGELDGFQCSCCNGKCGTSNGCNCSGCMLLDVQKRQLPRGWLVNRDGASARCSRVETTKFYCGRMVMTHDRRTDGYCGPTDGEQCMACQKLNEQQYRRYGEI</sequence>
<dbReference type="SUPFAM" id="SSF57850">
    <property type="entry name" value="RING/U-box"/>
    <property type="match status" value="1"/>
</dbReference>
<keyword evidence="1 4" id="KW-0479">Metal-binding</keyword>
<organism evidence="7 10">
    <name type="scientific">Rotaria sordida</name>
    <dbReference type="NCBI Taxonomy" id="392033"/>
    <lineage>
        <taxon>Eukaryota</taxon>
        <taxon>Metazoa</taxon>
        <taxon>Spiralia</taxon>
        <taxon>Gnathifera</taxon>
        <taxon>Rotifera</taxon>
        <taxon>Eurotatoria</taxon>
        <taxon>Bdelloidea</taxon>
        <taxon>Philodinida</taxon>
        <taxon>Philodinidae</taxon>
        <taxon>Rotaria</taxon>
    </lineage>
</organism>